<dbReference type="InterPro" id="IPR045864">
    <property type="entry name" value="aa-tRNA-synth_II/BPL/LPL"/>
</dbReference>
<dbReference type="SUPFAM" id="SSF55261">
    <property type="entry name" value="GAD domain-like"/>
    <property type="match status" value="1"/>
</dbReference>
<feature type="domain" description="Aminoacyl-transfer RNA synthetases class-II family profile" evidence="8">
    <location>
        <begin position="158"/>
        <end position="562"/>
    </location>
</feature>
<comment type="subcellular location">
    <subcellularLocation>
        <location evidence="7">Cytoplasm</location>
    </subcellularLocation>
</comment>
<dbReference type="InterPro" id="IPR047089">
    <property type="entry name" value="Asp-tRNA-ligase_1_N"/>
</dbReference>
<dbReference type="SUPFAM" id="SSF50249">
    <property type="entry name" value="Nucleic acid-binding proteins"/>
    <property type="match status" value="1"/>
</dbReference>
<keyword evidence="6 7" id="KW-0030">Aminoacyl-tRNA synthetase</keyword>
<proteinExistence type="inferred from homology"/>
<dbReference type="InterPro" id="IPR006195">
    <property type="entry name" value="aa-tRNA-synth_II"/>
</dbReference>
<dbReference type="Gene3D" id="2.40.50.140">
    <property type="entry name" value="Nucleic acid-binding proteins"/>
    <property type="match status" value="1"/>
</dbReference>
<dbReference type="EC" id="6.1.1.23" evidence="7"/>
<comment type="function">
    <text evidence="7">Aspartyl-tRNA synthetase with relaxed tRNA specificity since it is able to aspartylate not only its cognate tRNA(Asp) but also tRNA(Asn). Reaction proceeds in two steps: L-aspartate is first activated by ATP to form Asp-AMP and then transferred to the acceptor end of tRNA(Asp/Asn).</text>
</comment>
<feature type="site" description="Important for tRNA non-discrimination" evidence="7">
    <location>
        <position position="90"/>
    </location>
</feature>
<name>A0ABT1Y7C8_9FIRM</name>
<accession>A0ABT1Y7C8</accession>
<feature type="binding site" evidence="7">
    <location>
        <begin position="228"/>
        <end position="230"/>
    </location>
    <ligand>
        <name>ATP</name>
        <dbReference type="ChEBI" id="CHEBI:30616"/>
    </ligand>
</feature>
<dbReference type="GO" id="GO:0004815">
    <property type="term" value="F:aspartate-tRNA ligase activity"/>
    <property type="evidence" value="ECO:0007669"/>
    <property type="project" value="UniProtKB-EC"/>
</dbReference>
<evidence type="ECO:0000256" key="2">
    <source>
        <dbReference type="ARBA" id="ARBA00022598"/>
    </source>
</evidence>
<keyword evidence="5 7" id="KW-0648">Protein biosynthesis</keyword>
<comment type="similarity">
    <text evidence="1 7">Belongs to the class-II aminoacyl-tRNA synthetase family. Type 1 subfamily.</text>
</comment>
<keyword evidence="3 7" id="KW-0547">Nucleotide-binding</keyword>
<dbReference type="InterPro" id="IPR047090">
    <property type="entry name" value="AspRS_core"/>
</dbReference>
<dbReference type="Pfam" id="PF01336">
    <property type="entry name" value="tRNA_anti-codon"/>
    <property type="match status" value="1"/>
</dbReference>
<evidence type="ECO:0000313" key="10">
    <source>
        <dbReference type="Proteomes" id="UP001524944"/>
    </source>
</evidence>
<feature type="binding site" evidence="7">
    <location>
        <begin position="541"/>
        <end position="544"/>
    </location>
    <ligand>
        <name>ATP</name>
        <dbReference type="ChEBI" id="CHEBI:30616"/>
    </ligand>
</feature>
<feature type="binding site" evidence="7">
    <location>
        <position position="496"/>
    </location>
    <ligand>
        <name>L-aspartate</name>
        <dbReference type="ChEBI" id="CHEBI:29991"/>
    </ligand>
</feature>
<evidence type="ECO:0000256" key="1">
    <source>
        <dbReference type="ARBA" id="ARBA00006303"/>
    </source>
</evidence>
<dbReference type="InterPro" id="IPR004115">
    <property type="entry name" value="GAD-like_sf"/>
</dbReference>
<evidence type="ECO:0000256" key="4">
    <source>
        <dbReference type="ARBA" id="ARBA00022840"/>
    </source>
</evidence>
<dbReference type="EMBL" id="JANPWE010000011">
    <property type="protein sequence ID" value="MCR6546793.1"/>
    <property type="molecule type" value="Genomic_DNA"/>
</dbReference>
<keyword evidence="2 7" id="KW-0436">Ligase</keyword>
<keyword evidence="7" id="KW-0963">Cytoplasm</keyword>
<dbReference type="NCBIfam" id="NF001750">
    <property type="entry name" value="PRK00476.1"/>
    <property type="match status" value="1"/>
</dbReference>
<dbReference type="CDD" id="cd04317">
    <property type="entry name" value="EcAspRS_like_N"/>
    <property type="match status" value="1"/>
</dbReference>
<dbReference type="InterPro" id="IPR004365">
    <property type="entry name" value="NA-bd_OB_tRNA"/>
</dbReference>
<gene>
    <name evidence="7 9" type="primary">aspS</name>
    <name evidence="9" type="ORF">NVS47_14955</name>
</gene>
<feature type="binding site" evidence="7">
    <location>
        <position position="237"/>
    </location>
    <ligand>
        <name>ATP</name>
        <dbReference type="ChEBI" id="CHEBI:30616"/>
    </ligand>
</feature>
<dbReference type="RefSeq" id="WP_089611459.1">
    <property type="nucleotide sequence ID" value="NZ_CP022121.1"/>
</dbReference>
<dbReference type="PANTHER" id="PTHR22594">
    <property type="entry name" value="ASPARTYL/LYSYL-TRNA SYNTHETASE"/>
    <property type="match status" value="1"/>
</dbReference>
<comment type="subunit">
    <text evidence="7">Homodimer.</text>
</comment>
<dbReference type="PANTHER" id="PTHR22594:SF5">
    <property type="entry name" value="ASPARTATE--TRNA LIGASE, MITOCHONDRIAL"/>
    <property type="match status" value="1"/>
</dbReference>
<dbReference type="PRINTS" id="PR01042">
    <property type="entry name" value="TRNASYNTHASP"/>
</dbReference>
<reference evidence="9 10" key="1">
    <citation type="submission" date="2022-08" db="EMBL/GenBank/DDBJ databases">
        <title>Proteogenomics of the novel Dehalobacterium formicoaceticum strain EZ94 highlights a key role of methyltransferases during anaerobic dichloromethane degradation.</title>
        <authorList>
            <person name="Wasmund K."/>
        </authorList>
    </citation>
    <scope>NUCLEOTIDE SEQUENCE [LARGE SCALE GENOMIC DNA]</scope>
    <source>
        <strain evidence="9 10">EZ94</strain>
    </source>
</reference>
<dbReference type="InterPro" id="IPR029351">
    <property type="entry name" value="GAD_dom"/>
</dbReference>
<evidence type="ECO:0000256" key="6">
    <source>
        <dbReference type="ARBA" id="ARBA00023146"/>
    </source>
</evidence>
<evidence type="ECO:0000256" key="7">
    <source>
        <dbReference type="HAMAP-Rule" id="MF_00044"/>
    </source>
</evidence>
<feature type="region of interest" description="Aspartate" evidence="7">
    <location>
        <begin position="206"/>
        <end position="209"/>
    </location>
</feature>
<dbReference type="InterPro" id="IPR012340">
    <property type="entry name" value="NA-bd_OB-fold"/>
</dbReference>
<evidence type="ECO:0000256" key="3">
    <source>
        <dbReference type="ARBA" id="ARBA00022741"/>
    </source>
</evidence>
<dbReference type="NCBIfam" id="TIGR00459">
    <property type="entry name" value="aspS_bact"/>
    <property type="match status" value="1"/>
</dbReference>
<dbReference type="InterPro" id="IPR004524">
    <property type="entry name" value="Asp-tRNA-ligase_1"/>
</dbReference>
<dbReference type="Gene3D" id="3.30.930.10">
    <property type="entry name" value="Bira Bifunctional Protein, Domain 2"/>
    <property type="match status" value="1"/>
</dbReference>
<evidence type="ECO:0000259" key="8">
    <source>
        <dbReference type="PROSITE" id="PS50862"/>
    </source>
</evidence>
<feature type="binding site" evidence="7">
    <location>
        <position position="228"/>
    </location>
    <ligand>
        <name>L-aspartate</name>
        <dbReference type="ChEBI" id="CHEBI:29991"/>
    </ligand>
</feature>
<sequence length="595" mass="67234">MAEGMLGLKRTHGCGELTALNQGEKVVLMGWVQRRRDHGGLIFVDLRDRSGYVQVVFDPQISGSFFQKAEAVRNEYVLAITGQVGIRPEGTINPNMATGEIEIYADALHILNSAKTPPFYIEDSIDVDEILRLKYRYLDLRRPEMQQAMIARHQTTMAVRSFLDEHGFLEIETPMLANSTPEGARDYLVPSRVHPGEFYALPQSPQQFKQILMVAGMEKYFQVVRCFRDEDLRADRQPEFTQLDIEMSFVDREDVLSLMEEMTANLFKKVLNIELTTPFPRIPYDEAMGKYGSDKPDLRFDIELVDVADIAAESNFQVFKNALAAGGQVKGINAVGCGHYSRKELDDLTKIAAVFGAKGLAWITVEENGVKSPIAKFFSEDQINRLLDRFHAQKGDVLLFVADKPSVVADSLGHLRLEIAKRENLIDNNMLNFVWVVDFPLLEYDDEEKRWVAKHHMFTSPRDEDLPLLESDPGQVKAKAYDMVLNGVEVGGGSIRIHQREIQEKLFNLVGFTPEEAREKFGFMLEGFEYGAPPHGGIAFGIDRLVMLMLKKDTIRDVIAFPKTQSATDLMIKAPGPVAPKQLRELHIKLNVPKK</sequence>
<dbReference type="Pfam" id="PF02938">
    <property type="entry name" value="GAD"/>
    <property type="match status" value="1"/>
</dbReference>
<feature type="binding site" evidence="7">
    <location>
        <position position="182"/>
    </location>
    <ligand>
        <name>L-aspartate</name>
        <dbReference type="ChEBI" id="CHEBI:29991"/>
    </ligand>
</feature>
<dbReference type="CDD" id="cd00777">
    <property type="entry name" value="AspRS_core"/>
    <property type="match status" value="1"/>
</dbReference>
<evidence type="ECO:0000256" key="5">
    <source>
        <dbReference type="ARBA" id="ARBA00022917"/>
    </source>
</evidence>
<protein>
    <recommendedName>
        <fullName evidence="7">Aspartate--tRNA(Asp/Asn) ligase</fullName>
        <ecNumber evidence="7">6.1.1.23</ecNumber>
    </recommendedName>
    <alternativeName>
        <fullName evidence="7">Aspartyl-tRNA synthetase</fullName>
        <shortName evidence="7">AspRS</shortName>
    </alternativeName>
    <alternativeName>
        <fullName evidence="7">Non-discriminating aspartyl-tRNA synthetase</fullName>
        <shortName evidence="7">ND-AspRS</shortName>
    </alternativeName>
</protein>
<feature type="binding site" evidence="7">
    <location>
        <position position="455"/>
    </location>
    <ligand>
        <name>L-aspartate</name>
        <dbReference type="ChEBI" id="CHEBI:29991"/>
    </ligand>
</feature>
<feature type="site" description="Important for tRNA non-discrimination" evidence="7">
    <location>
        <position position="38"/>
    </location>
</feature>
<dbReference type="SUPFAM" id="SSF55681">
    <property type="entry name" value="Class II aaRS and biotin synthetases"/>
    <property type="match status" value="1"/>
</dbReference>
<organism evidence="9 10">
    <name type="scientific">Dehalobacterium formicoaceticum</name>
    <dbReference type="NCBI Taxonomy" id="51515"/>
    <lineage>
        <taxon>Bacteria</taxon>
        <taxon>Bacillati</taxon>
        <taxon>Bacillota</taxon>
        <taxon>Clostridia</taxon>
        <taxon>Eubacteriales</taxon>
        <taxon>Peptococcaceae</taxon>
        <taxon>Dehalobacterium</taxon>
    </lineage>
</organism>
<dbReference type="Gene3D" id="3.30.1360.30">
    <property type="entry name" value="GAD-like domain"/>
    <property type="match status" value="1"/>
</dbReference>
<dbReference type="HAMAP" id="MF_00044">
    <property type="entry name" value="Asp_tRNA_synth_type1"/>
    <property type="match status" value="1"/>
</dbReference>
<comment type="catalytic activity">
    <reaction evidence="7">
        <text>tRNA(Asx) + L-aspartate + ATP = L-aspartyl-tRNA(Asx) + AMP + diphosphate</text>
        <dbReference type="Rhea" id="RHEA:18349"/>
        <dbReference type="Rhea" id="RHEA-COMP:9710"/>
        <dbReference type="Rhea" id="RHEA-COMP:9711"/>
        <dbReference type="ChEBI" id="CHEBI:29991"/>
        <dbReference type="ChEBI" id="CHEBI:30616"/>
        <dbReference type="ChEBI" id="CHEBI:33019"/>
        <dbReference type="ChEBI" id="CHEBI:78442"/>
        <dbReference type="ChEBI" id="CHEBI:78516"/>
        <dbReference type="ChEBI" id="CHEBI:456215"/>
        <dbReference type="EC" id="6.1.1.23"/>
    </reaction>
</comment>
<dbReference type="InterPro" id="IPR004364">
    <property type="entry name" value="Aa-tRNA-synt_II"/>
</dbReference>
<feature type="binding site" evidence="7">
    <location>
        <position position="489"/>
    </location>
    <ligand>
        <name>ATP</name>
        <dbReference type="ChEBI" id="CHEBI:30616"/>
    </ligand>
</feature>
<dbReference type="Proteomes" id="UP001524944">
    <property type="component" value="Unassembled WGS sequence"/>
</dbReference>
<dbReference type="PROSITE" id="PS50862">
    <property type="entry name" value="AA_TRNA_LIGASE_II"/>
    <property type="match status" value="1"/>
</dbReference>
<keyword evidence="4 7" id="KW-0067">ATP-binding</keyword>
<dbReference type="InterPro" id="IPR002312">
    <property type="entry name" value="Asp/Asn-tRNA-synth_IIb"/>
</dbReference>
<comment type="caution">
    <text evidence="9">The sequence shown here is derived from an EMBL/GenBank/DDBJ whole genome shotgun (WGS) entry which is preliminary data.</text>
</comment>
<keyword evidence="10" id="KW-1185">Reference proteome</keyword>
<evidence type="ECO:0000313" key="9">
    <source>
        <dbReference type="EMBL" id="MCR6546793.1"/>
    </source>
</evidence>
<dbReference type="Pfam" id="PF00152">
    <property type="entry name" value="tRNA-synt_2"/>
    <property type="match status" value="1"/>
</dbReference>